<evidence type="ECO:0008006" key="4">
    <source>
        <dbReference type="Google" id="ProtNLM"/>
    </source>
</evidence>
<reference evidence="2 3" key="1">
    <citation type="journal article" date="2021" name="Int. J. Syst. Evol. Microbiol.">
        <title>Reticulibacter mediterranei gen. nov., sp. nov., within the new family Reticulibacteraceae fam. nov., and Ktedonospora formicarum gen. nov., sp. nov., Ktedonobacter robiniae sp. nov., Dictyobacter formicarum sp. nov. and Dictyobacter arantiisoli sp. nov., belonging to the class Ktedonobacteria.</title>
        <authorList>
            <person name="Yabe S."/>
            <person name="Zheng Y."/>
            <person name="Wang C.M."/>
            <person name="Sakai Y."/>
            <person name="Abe K."/>
            <person name="Yokota A."/>
            <person name="Donadio S."/>
            <person name="Cavaletti L."/>
            <person name="Monciardini P."/>
        </authorList>
    </citation>
    <scope>NUCLEOTIDE SEQUENCE [LARGE SCALE GENOMIC DNA]</scope>
    <source>
        <strain evidence="2 3">SOSP1-30</strain>
    </source>
</reference>
<sequence>MSSFPESHSFLRDNVREQRNAHGITRQRKEIACGTVRLVASEQIAAQIGV</sequence>
<evidence type="ECO:0000313" key="3">
    <source>
        <dbReference type="Proteomes" id="UP000654345"/>
    </source>
</evidence>
<protein>
    <recommendedName>
        <fullName evidence="4">Transcriptional regulator</fullName>
    </recommendedName>
</protein>
<feature type="compositionally biased region" description="Basic and acidic residues" evidence="1">
    <location>
        <begin position="9"/>
        <end position="20"/>
    </location>
</feature>
<comment type="caution">
    <text evidence="2">The sequence shown here is derived from an EMBL/GenBank/DDBJ whole genome shotgun (WGS) entry which is preliminary data.</text>
</comment>
<dbReference type="Proteomes" id="UP000654345">
    <property type="component" value="Unassembled WGS sequence"/>
</dbReference>
<organism evidence="2 3">
    <name type="scientific">Ktedonobacter robiniae</name>
    <dbReference type="NCBI Taxonomy" id="2778365"/>
    <lineage>
        <taxon>Bacteria</taxon>
        <taxon>Bacillati</taxon>
        <taxon>Chloroflexota</taxon>
        <taxon>Ktedonobacteria</taxon>
        <taxon>Ktedonobacterales</taxon>
        <taxon>Ktedonobacteraceae</taxon>
        <taxon>Ktedonobacter</taxon>
    </lineage>
</organism>
<accession>A0ABQ3V452</accession>
<evidence type="ECO:0000256" key="1">
    <source>
        <dbReference type="SAM" id="MobiDB-lite"/>
    </source>
</evidence>
<gene>
    <name evidence="2" type="ORF">KSB_84260</name>
</gene>
<dbReference type="EMBL" id="BNJG01000003">
    <property type="protein sequence ID" value="GHO59951.1"/>
    <property type="molecule type" value="Genomic_DNA"/>
</dbReference>
<feature type="region of interest" description="Disordered" evidence="1">
    <location>
        <begin position="1"/>
        <end position="23"/>
    </location>
</feature>
<proteinExistence type="predicted"/>
<evidence type="ECO:0000313" key="2">
    <source>
        <dbReference type="EMBL" id="GHO59951.1"/>
    </source>
</evidence>
<keyword evidence="3" id="KW-1185">Reference proteome</keyword>
<name>A0ABQ3V452_9CHLR</name>